<feature type="compositionally biased region" description="Low complexity" evidence="3">
    <location>
        <begin position="365"/>
        <end position="378"/>
    </location>
</feature>
<comment type="caution">
    <text evidence="6">The sequence shown here is derived from an EMBL/GenBank/DDBJ whole genome shotgun (WGS) entry which is preliminary data.</text>
</comment>
<dbReference type="GO" id="GO:0045499">
    <property type="term" value="F:chemorepellent activity"/>
    <property type="evidence" value="ECO:0007669"/>
    <property type="project" value="TreeGrafter"/>
</dbReference>
<dbReference type="InterPro" id="IPR027231">
    <property type="entry name" value="Semaphorin"/>
</dbReference>
<keyword evidence="1" id="KW-0325">Glycoprotein</keyword>
<dbReference type="GO" id="GO:0007411">
    <property type="term" value="P:axon guidance"/>
    <property type="evidence" value="ECO:0007669"/>
    <property type="project" value="TreeGrafter"/>
</dbReference>
<dbReference type="Gene3D" id="2.130.10.10">
    <property type="entry name" value="YVTN repeat-like/Quinoprotein amine dehydrogenase"/>
    <property type="match status" value="2"/>
</dbReference>
<evidence type="ECO:0000256" key="3">
    <source>
        <dbReference type="SAM" id="MobiDB-lite"/>
    </source>
</evidence>
<reference evidence="6" key="1">
    <citation type="submission" date="2023-03" db="EMBL/GenBank/DDBJ databases">
        <title>Electrophorus voltai genome.</title>
        <authorList>
            <person name="Bian C."/>
        </authorList>
    </citation>
    <scope>NUCLEOTIDE SEQUENCE</scope>
    <source>
        <strain evidence="6">CB-2022</strain>
        <tissue evidence="6">Muscle</tissue>
    </source>
</reference>
<feature type="region of interest" description="Disordered" evidence="3">
    <location>
        <begin position="1"/>
        <end position="107"/>
    </location>
</feature>
<dbReference type="Pfam" id="PF19428">
    <property type="entry name" value="Sema4F_C"/>
    <property type="match status" value="1"/>
</dbReference>
<feature type="compositionally biased region" description="Polar residues" evidence="3">
    <location>
        <begin position="388"/>
        <end position="413"/>
    </location>
</feature>
<dbReference type="InterPro" id="IPR015943">
    <property type="entry name" value="WD40/YVTN_repeat-like_dom_sf"/>
</dbReference>
<feature type="region of interest" description="Disordered" evidence="3">
    <location>
        <begin position="954"/>
        <end position="985"/>
    </location>
</feature>
<dbReference type="SUPFAM" id="SSF101912">
    <property type="entry name" value="Sema domain"/>
    <property type="match status" value="2"/>
</dbReference>
<keyword evidence="4" id="KW-1133">Transmembrane helix</keyword>
<dbReference type="GO" id="GO:0005886">
    <property type="term" value="C:plasma membrane"/>
    <property type="evidence" value="ECO:0007669"/>
    <property type="project" value="TreeGrafter"/>
</dbReference>
<feature type="domain" description="Sema" evidence="5">
    <location>
        <begin position="1"/>
        <end position="773"/>
    </location>
</feature>
<dbReference type="EMBL" id="JAROKS010000014">
    <property type="protein sequence ID" value="KAK1797156.1"/>
    <property type="molecule type" value="Genomic_DNA"/>
</dbReference>
<dbReference type="GO" id="GO:0071526">
    <property type="term" value="P:semaphorin-plexin signaling pathway"/>
    <property type="evidence" value="ECO:0007669"/>
    <property type="project" value="TreeGrafter"/>
</dbReference>
<gene>
    <name evidence="6" type="ORF">P4O66_008549</name>
</gene>
<dbReference type="GO" id="GO:0030215">
    <property type="term" value="F:semaphorin receptor binding"/>
    <property type="evidence" value="ECO:0007669"/>
    <property type="project" value="InterPro"/>
</dbReference>
<keyword evidence="4" id="KW-0812">Transmembrane</keyword>
<dbReference type="InterPro" id="IPR001627">
    <property type="entry name" value="Semap_dom"/>
</dbReference>
<evidence type="ECO:0000256" key="4">
    <source>
        <dbReference type="SAM" id="Phobius"/>
    </source>
</evidence>
<dbReference type="PANTHER" id="PTHR11036">
    <property type="entry name" value="SEMAPHORIN"/>
    <property type="match status" value="1"/>
</dbReference>
<dbReference type="GO" id="GO:0001755">
    <property type="term" value="P:neural crest cell migration"/>
    <property type="evidence" value="ECO:0007669"/>
    <property type="project" value="TreeGrafter"/>
</dbReference>
<dbReference type="InterPro" id="IPR045791">
    <property type="entry name" value="Sema4F_C"/>
</dbReference>
<comment type="caution">
    <text evidence="2">Lacks conserved residue(s) required for the propagation of feature annotation.</text>
</comment>
<feature type="compositionally biased region" description="Low complexity" evidence="3">
    <location>
        <begin position="183"/>
        <end position="349"/>
    </location>
</feature>
<dbReference type="Pfam" id="PF01403">
    <property type="entry name" value="Sema"/>
    <property type="match status" value="1"/>
</dbReference>
<proteinExistence type="predicted"/>
<dbReference type="PROSITE" id="PS51004">
    <property type="entry name" value="SEMA"/>
    <property type="match status" value="1"/>
</dbReference>
<dbReference type="Proteomes" id="UP001239994">
    <property type="component" value="Unassembled WGS sequence"/>
</dbReference>
<dbReference type="AlphaFoldDB" id="A0AAD8ZFT1"/>
<dbReference type="InterPro" id="IPR036352">
    <property type="entry name" value="Semap_dom_sf"/>
</dbReference>
<feature type="compositionally biased region" description="Basic and acidic residues" evidence="3">
    <location>
        <begin position="1"/>
        <end position="102"/>
    </location>
</feature>
<evidence type="ECO:0000259" key="5">
    <source>
        <dbReference type="PROSITE" id="PS51004"/>
    </source>
</evidence>
<keyword evidence="4" id="KW-0472">Membrane</keyword>
<protein>
    <recommendedName>
        <fullName evidence="5">Sema domain-containing protein</fullName>
    </recommendedName>
</protein>
<accession>A0AAD8ZFT1</accession>
<feature type="region of interest" description="Disordered" evidence="3">
    <location>
        <begin position="182"/>
        <end position="415"/>
    </location>
</feature>
<evidence type="ECO:0000313" key="6">
    <source>
        <dbReference type="EMBL" id="KAK1797156.1"/>
    </source>
</evidence>
<dbReference type="PANTHER" id="PTHR11036:SF72">
    <property type="entry name" value="SEMAPHORIN-4F"/>
    <property type="match status" value="1"/>
</dbReference>
<dbReference type="GO" id="GO:0030335">
    <property type="term" value="P:positive regulation of cell migration"/>
    <property type="evidence" value="ECO:0007669"/>
    <property type="project" value="TreeGrafter"/>
</dbReference>
<evidence type="ECO:0000256" key="2">
    <source>
        <dbReference type="PROSITE-ProRule" id="PRU00352"/>
    </source>
</evidence>
<evidence type="ECO:0000313" key="7">
    <source>
        <dbReference type="Proteomes" id="UP001239994"/>
    </source>
</evidence>
<dbReference type="SMART" id="SM00630">
    <property type="entry name" value="Sema"/>
    <property type="match status" value="1"/>
</dbReference>
<organism evidence="6 7">
    <name type="scientific">Electrophorus voltai</name>
    <dbReference type="NCBI Taxonomy" id="2609070"/>
    <lineage>
        <taxon>Eukaryota</taxon>
        <taxon>Metazoa</taxon>
        <taxon>Chordata</taxon>
        <taxon>Craniata</taxon>
        <taxon>Vertebrata</taxon>
        <taxon>Euteleostomi</taxon>
        <taxon>Actinopterygii</taxon>
        <taxon>Neopterygii</taxon>
        <taxon>Teleostei</taxon>
        <taxon>Ostariophysi</taxon>
        <taxon>Gymnotiformes</taxon>
        <taxon>Gymnotoidei</taxon>
        <taxon>Gymnotidae</taxon>
        <taxon>Electrophorus</taxon>
    </lineage>
</organism>
<feature type="compositionally biased region" description="Basic residues" evidence="3">
    <location>
        <begin position="353"/>
        <end position="364"/>
    </location>
</feature>
<keyword evidence="7" id="KW-1185">Reference proteome</keyword>
<sequence length="1084" mass="121630">MSHRETISVQATERRRETISERATERRRETISVRAPERRRETISERATERRRETITVQATERRRETISERATERRRETISVQATERRSRNEPQRDAERRSRNEPQWAHVYDETEPQKRRKRPTAIVWDVPDEKKKACVAKGKTEADCNNYIRLLEFLGDGRIYACGTYAFDPQCAFVVNTLEQGHPQPGHPQQGHPQQGHPQQGHPQQSHPQQGHPQQSHPQQSHPQQSHPQQGHPQQGHPQQGHPQQSHPQQGHPQQSHPQQSHPQQSHPQQSYPQQSHPQQGHPQQSHPQQNHPQQSYPQQSHPQQGHPQQGHPQQSHPQQSHPQQSHPQQSYPQQSHPQQGHPQQSTHSRVTHSRVTHSRGHPQQSHPQQSHPQQKGTHSRVTHSRSLTAGHPQQSHPQQKGTHSPNISPFSLEEYEDGSVKMETGKGKCPFEPRQHYTAVMAGGILYTAATSNFLGTLFDISRATGIEQERIRTERSINWLSDPEFVGSAFIEQDEKNNPEGEDDKIYFFFTEVAKEYDLYTKVKVPRVARVCKSDIGGMKTLQRRWTTFLKAQLVCEDRASGQRFNILTDIFTKQHQPGDPSSTFFYGIFTSQWETDEMSAVCVYSLEDITKVMDGPFKELKKSCENWMNPEPVPTPRPGQCLNAALKAEGFESSLKLPDKVLTFMRDHPLMENSVVSSPLLIRTGITYTKLAVTLTTVSKGNNKQSATVLHLGTDHGELHRVAIVGQNATLLQELTRFPASEPVNNILLYKGGVLVGSPHSLVQLPADGCSPYSTCEVCERARVLGCVWRQKEKVCDLAVTESGEGVQPEAPVNQCGSRDDHCSPATVELHVVENLRVMLPCVQVSPRPCHWLHLPHRHTRRHHTDLEVHVTPKSLGTYKCLCEEGGREHPPCLRAAYHLTLEKPSTGSSAAVVGSRNYMVWYVVSFFLGAALALGAIRCVARRRRMKRGGGGHPLSASEKSRDLLPSSDTPQSPSSASLFSEALPFAEKRNGTLNGHGGHIARQNCTHIYANSSGLKLQESSINLAEELDGLERMRLKGEEAGLGEGLGDMGGLEEDLAKMAVLRGAPLAKCEESSI</sequence>
<feature type="transmembrane region" description="Helical" evidence="4">
    <location>
        <begin position="926"/>
        <end position="948"/>
    </location>
</feature>
<feature type="compositionally biased region" description="Low complexity" evidence="3">
    <location>
        <begin position="971"/>
        <end position="985"/>
    </location>
</feature>
<evidence type="ECO:0000256" key="1">
    <source>
        <dbReference type="ARBA" id="ARBA00023180"/>
    </source>
</evidence>
<name>A0AAD8ZFT1_9TELE</name>